<evidence type="ECO:0000259" key="4">
    <source>
        <dbReference type="PROSITE" id="PS50043"/>
    </source>
</evidence>
<dbReference type="InterPro" id="IPR036388">
    <property type="entry name" value="WH-like_DNA-bd_sf"/>
</dbReference>
<dbReference type="PANTHER" id="PTHR44688:SF16">
    <property type="entry name" value="DNA-BINDING TRANSCRIPTIONAL ACTIVATOR DEVR_DOSR"/>
    <property type="match status" value="1"/>
</dbReference>
<keyword evidence="2 5" id="KW-0238">DNA-binding</keyword>
<dbReference type="InterPro" id="IPR016032">
    <property type="entry name" value="Sig_transdc_resp-reg_C-effctor"/>
</dbReference>
<dbReference type="PROSITE" id="PS50043">
    <property type="entry name" value="HTH_LUXR_2"/>
    <property type="match status" value="1"/>
</dbReference>
<name>A0A2S3W0F3_9PROT</name>
<proteinExistence type="predicted"/>
<protein>
    <submittedName>
        <fullName evidence="5">DNA-binding transcriptional activator SdiA</fullName>
    </submittedName>
</protein>
<evidence type="ECO:0000256" key="2">
    <source>
        <dbReference type="ARBA" id="ARBA00023125"/>
    </source>
</evidence>
<comment type="caution">
    <text evidence="5">The sequence shown here is derived from an EMBL/GenBank/DDBJ whole genome shotgun (WGS) entry which is preliminary data.</text>
</comment>
<evidence type="ECO:0000313" key="5">
    <source>
        <dbReference type="EMBL" id="POF62033.1"/>
    </source>
</evidence>
<dbReference type="AlphaFoldDB" id="A0A2S3W0F3"/>
<dbReference type="GO" id="GO:0006355">
    <property type="term" value="P:regulation of DNA-templated transcription"/>
    <property type="evidence" value="ECO:0007669"/>
    <property type="project" value="InterPro"/>
</dbReference>
<dbReference type="InterPro" id="IPR005143">
    <property type="entry name" value="TF_LuxR_autoind-bd_dom"/>
</dbReference>
<dbReference type="PROSITE" id="PS00622">
    <property type="entry name" value="HTH_LUXR_1"/>
    <property type="match status" value="1"/>
</dbReference>
<evidence type="ECO:0000313" key="6">
    <source>
        <dbReference type="Proteomes" id="UP000237344"/>
    </source>
</evidence>
<evidence type="ECO:0000256" key="3">
    <source>
        <dbReference type="ARBA" id="ARBA00023163"/>
    </source>
</evidence>
<dbReference type="Gene3D" id="1.10.10.10">
    <property type="entry name" value="Winged helix-like DNA-binding domain superfamily/Winged helix DNA-binding domain"/>
    <property type="match status" value="1"/>
</dbReference>
<dbReference type="SUPFAM" id="SSF46894">
    <property type="entry name" value="C-terminal effector domain of the bipartite response regulators"/>
    <property type="match status" value="1"/>
</dbReference>
<keyword evidence="1" id="KW-0805">Transcription regulation</keyword>
<dbReference type="Proteomes" id="UP000237344">
    <property type="component" value="Unassembled WGS sequence"/>
</dbReference>
<dbReference type="SUPFAM" id="SSF75516">
    <property type="entry name" value="Pheromone-binding domain of LuxR-like quorum-sensing transcription factors"/>
    <property type="match status" value="1"/>
</dbReference>
<dbReference type="GO" id="GO:0003677">
    <property type="term" value="F:DNA binding"/>
    <property type="evidence" value="ECO:0007669"/>
    <property type="project" value="UniProtKB-KW"/>
</dbReference>
<dbReference type="InterPro" id="IPR000792">
    <property type="entry name" value="Tscrpt_reg_LuxR_C"/>
</dbReference>
<dbReference type="CDD" id="cd06170">
    <property type="entry name" value="LuxR_C_like"/>
    <property type="match status" value="1"/>
</dbReference>
<accession>A0A2S3W0F3</accession>
<feature type="domain" description="HTH luxR-type" evidence="4">
    <location>
        <begin position="176"/>
        <end position="241"/>
    </location>
</feature>
<dbReference type="PRINTS" id="PR00038">
    <property type="entry name" value="HTHLUXR"/>
</dbReference>
<dbReference type="Gene3D" id="3.30.450.80">
    <property type="entry name" value="Transcription factor LuxR-like, autoinducer-binding domain"/>
    <property type="match status" value="1"/>
</dbReference>
<reference evidence="5 6" key="1">
    <citation type="submission" date="2018-01" db="EMBL/GenBank/DDBJ databases">
        <title>Draft Genome Sequence of Komagataeibacter maltaceti LMG 1529, a Vinegar Producing Acetic Acid Bacterium Isolated from Malt Vinegar Brewery Acetifiers.</title>
        <authorList>
            <person name="Zhang Q."/>
            <person name="Hollensteiner J."/>
            <person name="Poehlein A."/>
            <person name="Daniel R."/>
        </authorList>
    </citation>
    <scope>NUCLEOTIDE SEQUENCE [LARGE SCALE GENOMIC DNA]</scope>
    <source>
        <strain evidence="5 6">LMG 1529</strain>
    </source>
</reference>
<gene>
    <name evidence="5" type="ORF">KMAL_23140</name>
</gene>
<dbReference type="SMART" id="SM00421">
    <property type="entry name" value="HTH_LUXR"/>
    <property type="match status" value="1"/>
</dbReference>
<dbReference type="Pfam" id="PF00196">
    <property type="entry name" value="GerE"/>
    <property type="match status" value="1"/>
</dbReference>
<keyword evidence="6" id="KW-1185">Reference proteome</keyword>
<sequence>MRFVTAEVFGDRTMDTLEALLRARNMDDLATQFRNAVNELGDFYCVMGTMPKYRPGGLRPVLTTYPRAWIRHYLGNNYGRVDPLLRRALRSMTGFEWRSCDPISGPAVALTHDIFDLGLRNGFAVPIHGPDASVFYASFGQRENARTMPLRTRMALSMLVSQYYERFQQLNAAKGTDPTSDLLTPRECECLTWVAHGKTSGDIGDILMLTENTVNFHLKNAQRKLQCPNRISTVIRALALGLISV</sequence>
<organism evidence="5 6">
    <name type="scientific">Novacetimonas maltaceti</name>
    <dbReference type="NCBI Taxonomy" id="1203393"/>
    <lineage>
        <taxon>Bacteria</taxon>
        <taxon>Pseudomonadati</taxon>
        <taxon>Pseudomonadota</taxon>
        <taxon>Alphaproteobacteria</taxon>
        <taxon>Acetobacterales</taxon>
        <taxon>Acetobacteraceae</taxon>
        <taxon>Novacetimonas</taxon>
    </lineage>
</organism>
<evidence type="ECO:0000256" key="1">
    <source>
        <dbReference type="ARBA" id="ARBA00023015"/>
    </source>
</evidence>
<dbReference type="EMBL" id="POTC01000035">
    <property type="protein sequence ID" value="POF62033.1"/>
    <property type="molecule type" value="Genomic_DNA"/>
</dbReference>
<keyword evidence="3" id="KW-0804">Transcription</keyword>
<dbReference type="PANTHER" id="PTHR44688">
    <property type="entry name" value="DNA-BINDING TRANSCRIPTIONAL ACTIVATOR DEVR_DOSR"/>
    <property type="match status" value="1"/>
</dbReference>
<dbReference type="InterPro" id="IPR036693">
    <property type="entry name" value="TF_LuxR_autoind-bd_dom_sf"/>
</dbReference>
<dbReference type="Pfam" id="PF03472">
    <property type="entry name" value="Autoind_bind"/>
    <property type="match status" value="1"/>
</dbReference>